<evidence type="ECO:0000313" key="1">
    <source>
        <dbReference type="EnsemblPlants" id="OBART08G14240.1"/>
    </source>
</evidence>
<keyword evidence="2" id="KW-1185">Reference proteome</keyword>
<reference evidence="1" key="2">
    <citation type="submission" date="2015-03" db="UniProtKB">
        <authorList>
            <consortium name="EnsemblPlants"/>
        </authorList>
    </citation>
    <scope>IDENTIFICATION</scope>
</reference>
<organism evidence="1">
    <name type="scientific">Oryza barthii</name>
    <dbReference type="NCBI Taxonomy" id="65489"/>
    <lineage>
        <taxon>Eukaryota</taxon>
        <taxon>Viridiplantae</taxon>
        <taxon>Streptophyta</taxon>
        <taxon>Embryophyta</taxon>
        <taxon>Tracheophyta</taxon>
        <taxon>Spermatophyta</taxon>
        <taxon>Magnoliopsida</taxon>
        <taxon>Liliopsida</taxon>
        <taxon>Poales</taxon>
        <taxon>Poaceae</taxon>
        <taxon>BOP clade</taxon>
        <taxon>Oryzoideae</taxon>
        <taxon>Oryzeae</taxon>
        <taxon>Oryzinae</taxon>
        <taxon>Oryza</taxon>
    </lineage>
</organism>
<evidence type="ECO:0000313" key="2">
    <source>
        <dbReference type="Proteomes" id="UP000026960"/>
    </source>
</evidence>
<reference evidence="1" key="1">
    <citation type="journal article" date="2009" name="Rice">
        <title>De Novo Next Generation Sequencing of Plant Genomes.</title>
        <authorList>
            <person name="Rounsley S."/>
            <person name="Marri P.R."/>
            <person name="Yu Y."/>
            <person name="He R."/>
            <person name="Sisneros N."/>
            <person name="Goicoechea J.L."/>
            <person name="Lee S.J."/>
            <person name="Angelova A."/>
            <person name="Kudrna D."/>
            <person name="Luo M."/>
            <person name="Affourtit J."/>
            <person name="Desany B."/>
            <person name="Knight J."/>
            <person name="Niazi F."/>
            <person name="Egholm M."/>
            <person name="Wing R.A."/>
        </authorList>
    </citation>
    <scope>NUCLEOTIDE SEQUENCE [LARGE SCALE GENOMIC DNA]</scope>
    <source>
        <strain evidence="1">cv. IRGC 105608</strain>
    </source>
</reference>
<dbReference type="Gramene" id="OBART08G14240.1">
    <property type="protein sequence ID" value="OBART08G14240.1"/>
    <property type="gene ID" value="OBART08G14240"/>
</dbReference>
<sequence length="149" mass="15453">MAAAISRAPWLDLAVVGAGWAWGGTEIDAARGGAVGEGRRLSRCVDASSSFLGALSSRPLPLVGLPGENPVLVFPETSTDGGSSVIVALLPGDVVKEVPSPNLLSNSWCRLTLDSSSCDSALAFVSRPYWRALYGRVVPSSLSPFPPQS</sequence>
<dbReference type="Proteomes" id="UP000026960">
    <property type="component" value="Chromosome 8"/>
</dbReference>
<dbReference type="AlphaFoldDB" id="A0A0D3H047"/>
<proteinExistence type="predicted"/>
<name>A0A0D3H047_9ORYZ</name>
<dbReference type="HOGENOM" id="CLU_150934_0_0_1"/>
<dbReference type="PaxDb" id="65489-OBART08G14240.1"/>
<accession>A0A0D3H047</accession>
<protein>
    <submittedName>
        <fullName evidence="1">Uncharacterized protein</fullName>
    </submittedName>
</protein>
<dbReference type="EnsemblPlants" id="OBART08G14240.1">
    <property type="protein sequence ID" value="OBART08G14240.1"/>
    <property type="gene ID" value="OBART08G14240"/>
</dbReference>